<accession>A0A345UMP2</accession>
<proteinExistence type="predicted"/>
<name>A0A345UMP2_9BACT</name>
<dbReference type="RefSeq" id="WP_114984903.1">
    <property type="nucleotide sequence ID" value="NZ_CP027806.1"/>
</dbReference>
<evidence type="ECO:0008006" key="3">
    <source>
        <dbReference type="Google" id="ProtNLM"/>
    </source>
</evidence>
<protein>
    <recommendedName>
        <fullName evidence="3">Tetratricopeptide repeat-containing protein</fullName>
    </recommendedName>
</protein>
<dbReference type="AlphaFoldDB" id="A0A345UMP2"/>
<keyword evidence="2" id="KW-1185">Reference proteome</keyword>
<sequence>MKTITHALDDFIYQLFPDVTEGDRQALQAAMEAYFGRAGKHPAFVFEEQSVILTLGGEFPESDEEKYGLATELFEKKDYEACIQILKEMVEETPWEIEPYAMLCFVCSLTDKFDLCIEVANDGLKWHPENTSFLHIAGNAYAEGNKDFETALNYYIKAHSLNPDDALPLRHIPAYLFQCNRHDEAYGYIEKLIEIDPDDHLGYQMKGLYYFFEKDYLSCFMNITEALRKADVYRKSGQDPDRDPVDSDVLVKMAAKSAENYSEGVDWDDFTDKIKDEMVSKLGVDIRFDLYEEENPEFMPGLERAAAHGRDYHLIRYMDSKFTSLYMMMSQLIHLEFSEAAVKDSVYRVFSLPLDKVFKYVGRFTKFFAKKARRSDLDQFEENLFSAVRLLQLTVTETALFVIINETLYQRYKTFRPFLFITLKAKIDYLIYEFNKNDFSKNLPADMMSVLNMYHLVYVLHFKKLFGVDYLKDFRFKKHELNRAIVWFDEALGLFRKREPGEEFDLIEFWAEDVKLDRYLEIREVRG</sequence>
<dbReference type="EMBL" id="CP027806">
    <property type="protein sequence ID" value="AXJ01744.1"/>
    <property type="molecule type" value="Genomic_DNA"/>
</dbReference>
<evidence type="ECO:0000313" key="1">
    <source>
        <dbReference type="EMBL" id="AXJ01744.1"/>
    </source>
</evidence>
<dbReference type="Proteomes" id="UP000254808">
    <property type="component" value="Chromosome"/>
</dbReference>
<evidence type="ECO:0000313" key="2">
    <source>
        <dbReference type="Proteomes" id="UP000254808"/>
    </source>
</evidence>
<gene>
    <name evidence="1" type="ORF">CYPRO_2502</name>
</gene>
<organism evidence="1 2">
    <name type="scientific">Cyclonatronum proteinivorum</name>
    <dbReference type="NCBI Taxonomy" id="1457365"/>
    <lineage>
        <taxon>Bacteria</taxon>
        <taxon>Pseudomonadati</taxon>
        <taxon>Balneolota</taxon>
        <taxon>Balneolia</taxon>
        <taxon>Balneolales</taxon>
        <taxon>Cyclonatronaceae</taxon>
        <taxon>Cyclonatronum</taxon>
    </lineage>
</organism>
<dbReference type="Gene3D" id="1.25.40.10">
    <property type="entry name" value="Tetratricopeptide repeat domain"/>
    <property type="match status" value="1"/>
</dbReference>
<dbReference type="OrthoDB" id="1287940at2"/>
<dbReference type="InterPro" id="IPR011990">
    <property type="entry name" value="TPR-like_helical_dom_sf"/>
</dbReference>
<reference evidence="1 2" key="1">
    <citation type="submission" date="2018-03" db="EMBL/GenBank/DDBJ databases">
        <title>Phenotypic and genomic properties of Cyclonatronum proteinivorum gen. nov., sp. nov., a haloalkaliphilic bacteroidete from soda lakes possessing Na+-translocating rhodopsin.</title>
        <authorList>
            <person name="Toshchakov S.V."/>
            <person name="Korzhenkov A."/>
            <person name="Samarov N.I."/>
            <person name="Kublanov I.V."/>
            <person name="Muntyan M.S."/>
            <person name="Sorokin D.Y."/>
        </authorList>
    </citation>
    <scope>NUCLEOTIDE SEQUENCE [LARGE SCALE GENOMIC DNA]</scope>
    <source>
        <strain evidence="1 2">Omega</strain>
    </source>
</reference>
<dbReference type="KEGG" id="cprv:CYPRO_2502"/>
<dbReference type="SUPFAM" id="SSF48452">
    <property type="entry name" value="TPR-like"/>
    <property type="match status" value="1"/>
</dbReference>